<name>A0AAE0ZQU4_9GAST</name>
<gene>
    <name evidence="2" type="ORF">RRG08_009786</name>
</gene>
<proteinExistence type="predicted"/>
<comment type="caution">
    <text evidence="2">The sequence shown here is derived from an EMBL/GenBank/DDBJ whole genome shotgun (WGS) entry which is preliminary data.</text>
</comment>
<reference evidence="2" key="1">
    <citation type="journal article" date="2023" name="G3 (Bethesda)">
        <title>A reference genome for the long-term kleptoplast-retaining sea slug Elysia crispata morphotype clarki.</title>
        <authorList>
            <person name="Eastman K.E."/>
            <person name="Pendleton A.L."/>
            <person name="Shaikh M.A."/>
            <person name="Suttiyut T."/>
            <person name="Ogas R."/>
            <person name="Tomko P."/>
            <person name="Gavelis G."/>
            <person name="Widhalm J.R."/>
            <person name="Wisecaver J.H."/>
        </authorList>
    </citation>
    <scope>NUCLEOTIDE SEQUENCE</scope>
    <source>
        <strain evidence="2">ECLA1</strain>
    </source>
</reference>
<evidence type="ECO:0000256" key="1">
    <source>
        <dbReference type="SAM" id="MobiDB-lite"/>
    </source>
</evidence>
<dbReference type="Proteomes" id="UP001283361">
    <property type="component" value="Unassembled WGS sequence"/>
</dbReference>
<evidence type="ECO:0000313" key="3">
    <source>
        <dbReference type="Proteomes" id="UP001283361"/>
    </source>
</evidence>
<organism evidence="2 3">
    <name type="scientific">Elysia crispata</name>
    <name type="common">lettuce slug</name>
    <dbReference type="NCBI Taxonomy" id="231223"/>
    <lineage>
        <taxon>Eukaryota</taxon>
        <taxon>Metazoa</taxon>
        <taxon>Spiralia</taxon>
        <taxon>Lophotrochozoa</taxon>
        <taxon>Mollusca</taxon>
        <taxon>Gastropoda</taxon>
        <taxon>Heterobranchia</taxon>
        <taxon>Euthyneura</taxon>
        <taxon>Panpulmonata</taxon>
        <taxon>Sacoglossa</taxon>
        <taxon>Placobranchoidea</taxon>
        <taxon>Plakobranchidae</taxon>
        <taxon>Elysia</taxon>
    </lineage>
</organism>
<protein>
    <submittedName>
        <fullName evidence="2">Uncharacterized protein</fullName>
    </submittedName>
</protein>
<sequence>MTVSRFMTSTFRDLPSASVTEKVTPWPRCVQVLLGSVTPGLEGHTPIRESAPQEDLGGRAMPDLVPSLVFSHSSSLSVP</sequence>
<feature type="region of interest" description="Disordered" evidence="1">
    <location>
        <begin position="41"/>
        <end position="60"/>
    </location>
</feature>
<dbReference type="AlphaFoldDB" id="A0AAE0ZQU4"/>
<keyword evidence="3" id="KW-1185">Reference proteome</keyword>
<evidence type="ECO:0000313" key="2">
    <source>
        <dbReference type="EMBL" id="KAK3773839.1"/>
    </source>
</evidence>
<accession>A0AAE0ZQU4</accession>
<dbReference type="EMBL" id="JAWDGP010003503">
    <property type="protein sequence ID" value="KAK3773839.1"/>
    <property type="molecule type" value="Genomic_DNA"/>
</dbReference>